<organism evidence="1">
    <name type="scientific">marine sediment metagenome</name>
    <dbReference type="NCBI Taxonomy" id="412755"/>
    <lineage>
        <taxon>unclassified sequences</taxon>
        <taxon>metagenomes</taxon>
        <taxon>ecological metagenomes</taxon>
    </lineage>
</organism>
<name>A0A0F9B2P3_9ZZZZ</name>
<evidence type="ECO:0000313" key="1">
    <source>
        <dbReference type="EMBL" id="KKK78836.1"/>
    </source>
</evidence>
<sequence>PSFYTNVGRLFMHTSSGGGVVELGDWIVDGAEKTFTPEGFAAEYEPANAPKTD</sequence>
<gene>
    <name evidence="1" type="ORF">LCGC14_2839560</name>
</gene>
<dbReference type="AlphaFoldDB" id="A0A0F9B2P3"/>
<comment type="caution">
    <text evidence="1">The sequence shown here is derived from an EMBL/GenBank/DDBJ whole genome shotgun (WGS) entry which is preliminary data.</text>
</comment>
<protein>
    <submittedName>
        <fullName evidence="1">Uncharacterized protein</fullName>
    </submittedName>
</protein>
<proteinExistence type="predicted"/>
<reference evidence="1" key="1">
    <citation type="journal article" date="2015" name="Nature">
        <title>Complex archaea that bridge the gap between prokaryotes and eukaryotes.</title>
        <authorList>
            <person name="Spang A."/>
            <person name="Saw J.H."/>
            <person name="Jorgensen S.L."/>
            <person name="Zaremba-Niedzwiedzka K."/>
            <person name="Martijn J."/>
            <person name="Lind A.E."/>
            <person name="van Eijk R."/>
            <person name="Schleper C."/>
            <person name="Guy L."/>
            <person name="Ettema T.J."/>
        </authorList>
    </citation>
    <scope>NUCLEOTIDE SEQUENCE</scope>
</reference>
<accession>A0A0F9B2P3</accession>
<feature type="non-terminal residue" evidence="1">
    <location>
        <position position="1"/>
    </location>
</feature>
<dbReference type="EMBL" id="LAZR01054306">
    <property type="protein sequence ID" value="KKK78836.1"/>
    <property type="molecule type" value="Genomic_DNA"/>
</dbReference>